<dbReference type="InterPro" id="IPR054179">
    <property type="entry name" value="PSD13_N"/>
</dbReference>
<proteinExistence type="predicted"/>
<dbReference type="AlphaFoldDB" id="A0A8J5HBK1"/>
<accession>A0A8J5HBK1</accession>
<comment type="caution">
    <text evidence="2">The sequence shown here is derived from an EMBL/GenBank/DDBJ whole genome shotgun (WGS) entry which is preliminary data.</text>
</comment>
<gene>
    <name evidence="2" type="ORF">ZIOFF_022173</name>
</gene>
<dbReference type="Pfam" id="PF22037">
    <property type="entry name" value="PSD13_N"/>
    <property type="match status" value="1"/>
</dbReference>
<dbReference type="Proteomes" id="UP000734854">
    <property type="component" value="Unassembled WGS sequence"/>
</dbReference>
<keyword evidence="3" id="KW-1185">Reference proteome</keyword>
<feature type="domain" description="PSD13 N-terminal" evidence="1">
    <location>
        <begin position="5"/>
        <end position="28"/>
    </location>
</feature>
<evidence type="ECO:0000259" key="1">
    <source>
        <dbReference type="Pfam" id="PF22037"/>
    </source>
</evidence>
<protein>
    <recommendedName>
        <fullName evidence="1">PSD13 N-terminal domain-containing protein</fullName>
    </recommendedName>
</protein>
<organism evidence="2 3">
    <name type="scientific">Zingiber officinale</name>
    <name type="common">Ginger</name>
    <name type="synonym">Amomum zingiber</name>
    <dbReference type="NCBI Taxonomy" id="94328"/>
    <lineage>
        <taxon>Eukaryota</taxon>
        <taxon>Viridiplantae</taxon>
        <taxon>Streptophyta</taxon>
        <taxon>Embryophyta</taxon>
        <taxon>Tracheophyta</taxon>
        <taxon>Spermatophyta</taxon>
        <taxon>Magnoliopsida</taxon>
        <taxon>Liliopsida</taxon>
        <taxon>Zingiberales</taxon>
        <taxon>Zingiberaceae</taxon>
        <taxon>Zingiber</taxon>
    </lineage>
</organism>
<evidence type="ECO:0000313" key="3">
    <source>
        <dbReference type="Proteomes" id="UP000734854"/>
    </source>
</evidence>
<sequence length="100" mass="11309">MNLDFDHSLSCLLGDNIYNFGELLARPISAFRRLTIPLSIIAQRTRLSVGDNSIISQLHVLFGSSLCTHCLRPASVGFVRQECIPEYYMHKIVTKPLVYL</sequence>
<evidence type="ECO:0000313" key="2">
    <source>
        <dbReference type="EMBL" id="KAG6518692.1"/>
    </source>
</evidence>
<dbReference type="EMBL" id="JACMSC010000006">
    <property type="protein sequence ID" value="KAG6518692.1"/>
    <property type="molecule type" value="Genomic_DNA"/>
</dbReference>
<reference evidence="2 3" key="1">
    <citation type="submission" date="2020-08" db="EMBL/GenBank/DDBJ databases">
        <title>Plant Genome Project.</title>
        <authorList>
            <person name="Zhang R.-G."/>
        </authorList>
    </citation>
    <scope>NUCLEOTIDE SEQUENCE [LARGE SCALE GENOMIC DNA]</scope>
    <source>
        <tissue evidence="2">Rhizome</tissue>
    </source>
</reference>
<name>A0A8J5HBK1_ZINOF</name>